<proteinExistence type="predicted"/>
<dbReference type="InterPro" id="IPR014054">
    <property type="entry name" value="Phage_regulatory_Rha"/>
</dbReference>
<sequence length="323" mass="36429">MTHQLSVHTPNVIIRNHRPITTSIAVGEFFGKQHKNVIQKIETLDCSPEFNGLNFQPVKYTDAKGETRPAYEMTKDGFVFLVMGFTGKKAAAFKEAYIAEFNRMEAQLLQKTTSRKPKALPDKLTPEQQSAIKELVKSRVEAIAQDKRAKAAITLWSSLKSHFGVTYKDIHQNQFIEALSLAARIPLEGEYLSKAPAAALDQTRYNFPAETADPHDRKFGNAWITPRVILDERNRAPELELLEVLERDGYDVTGAKIRIHAMYYIAKQLIEMQKELSTASRYMSAVNDIIKNQTIQRGSNISFTGEDKGKAYGGYGKRSLTSR</sequence>
<organism evidence="1 2">
    <name type="scientific">Edwardsiella hoshinae</name>
    <dbReference type="NCBI Taxonomy" id="93378"/>
    <lineage>
        <taxon>Bacteria</taxon>
        <taxon>Pseudomonadati</taxon>
        <taxon>Pseudomonadota</taxon>
        <taxon>Gammaproteobacteria</taxon>
        <taxon>Enterobacterales</taxon>
        <taxon>Hafniaceae</taxon>
        <taxon>Edwardsiella</taxon>
    </lineage>
</organism>
<gene>
    <name evidence="1" type="ORF">A9798_07690</name>
</gene>
<dbReference type="Proteomes" id="UP000175893">
    <property type="component" value="Chromosome"/>
</dbReference>
<dbReference type="EMBL" id="CP016043">
    <property type="protein sequence ID" value="AOV96851.1"/>
    <property type="molecule type" value="Genomic_DNA"/>
</dbReference>
<reference evidence="1 2" key="1">
    <citation type="submission" date="2016-06" db="EMBL/GenBank/DDBJ databases">
        <title>Complete genome sequence of Edwardsiella hoshinae ATCC 35051.</title>
        <authorList>
            <person name="Reichley S.R."/>
            <person name="Waldbieser G.C."/>
            <person name="Lawrence M.L."/>
            <person name="Griffin M.J."/>
        </authorList>
    </citation>
    <scope>NUCLEOTIDE SEQUENCE [LARGE SCALE GENOMIC DNA]</scope>
    <source>
        <strain evidence="1 2">ATCC 35051</strain>
    </source>
</reference>
<protein>
    <submittedName>
        <fullName evidence="1">Transcriptional regulator</fullName>
    </submittedName>
</protein>
<keyword evidence="2" id="KW-1185">Reference proteome</keyword>
<name>A0ABM6EIT3_9GAMM</name>
<dbReference type="NCBIfam" id="TIGR02681">
    <property type="entry name" value="phage_pRha"/>
    <property type="match status" value="1"/>
</dbReference>
<dbReference type="Pfam" id="PF09669">
    <property type="entry name" value="Phage_pRha"/>
    <property type="match status" value="1"/>
</dbReference>
<evidence type="ECO:0000313" key="2">
    <source>
        <dbReference type="Proteomes" id="UP000175893"/>
    </source>
</evidence>
<evidence type="ECO:0000313" key="1">
    <source>
        <dbReference type="EMBL" id="AOV96851.1"/>
    </source>
</evidence>
<accession>A0ABM6EIT3</accession>